<sequence>MRRGVILMLKVQTLLYLGWEGEDGGGGCPPNPTLAYAAASLITRLISIIWVFFRREHARRSCNYISFISVPGRRRFAGSLALVDPRKIWLNPAYLGPSRPWVSGCPPQVPNG</sequence>
<keyword evidence="1" id="KW-0472">Membrane</keyword>
<keyword evidence="1" id="KW-1133">Transmembrane helix</keyword>
<organism evidence="2 3">
    <name type="scientific">Trichonephila clavipes</name>
    <name type="common">Golden silk orbweaver</name>
    <name type="synonym">Nephila clavipes</name>
    <dbReference type="NCBI Taxonomy" id="2585209"/>
    <lineage>
        <taxon>Eukaryota</taxon>
        <taxon>Metazoa</taxon>
        <taxon>Ecdysozoa</taxon>
        <taxon>Arthropoda</taxon>
        <taxon>Chelicerata</taxon>
        <taxon>Arachnida</taxon>
        <taxon>Araneae</taxon>
        <taxon>Araneomorphae</taxon>
        <taxon>Entelegynae</taxon>
        <taxon>Araneoidea</taxon>
        <taxon>Nephilidae</taxon>
        <taxon>Trichonephila</taxon>
    </lineage>
</organism>
<reference evidence="2" key="1">
    <citation type="submission" date="2020-08" db="EMBL/GenBank/DDBJ databases">
        <title>Multicomponent nature underlies the extraordinary mechanical properties of spider dragline silk.</title>
        <authorList>
            <person name="Kono N."/>
            <person name="Nakamura H."/>
            <person name="Mori M."/>
            <person name="Yoshida Y."/>
            <person name="Ohtoshi R."/>
            <person name="Malay A.D."/>
            <person name="Moran D.A.P."/>
            <person name="Tomita M."/>
            <person name="Numata K."/>
            <person name="Arakawa K."/>
        </authorList>
    </citation>
    <scope>NUCLEOTIDE SEQUENCE</scope>
</reference>
<dbReference type="EMBL" id="BMAU01021394">
    <property type="protein sequence ID" value="GFY30722.1"/>
    <property type="molecule type" value="Genomic_DNA"/>
</dbReference>
<keyword evidence="3" id="KW-1185">Reference proteome</keyword>
<protein>
    <submittedName>
        <fullName evidence="2">Uncharacterized protein</fullName>
    </submittedName>
</protein>
<gene>
    <name evidence="2" type="ORF">TNCV_3118821</name>
</gene>
<name>A0A8X7BHN2_TRICX</name>
<evidence type="ECO:0000313" key="2">
    <source>
        <dbReference type="EMBL" id="GFY30722.1"/>
    </source>
</evidence>
<dbReference type="Proteomes" id="UP000887159">
    <property type="component" value="Unassembled WGS sequence"/>
</dbReference>
<evidence type="ECO:0000256" key="1">
    <source>
        <dbReference type="SAM" id="Phobius"/>
    </source>
</evidence>
<keyword evidence="1" id="KW-0812">Transmembrane</keyword>
<feature type="transmembrane region" description="Helical" evidence="1">
    <location>
        <begin position="34"/>
        <end position="53"/>
    </location>
</feature>
<dbReference type="AlphaFoldDB" id="A0A8X7BHN2"/>
<proteinExistence type="predicted"/>
<evidence type="ECO:0000313" key="3">
    <source>
        <dbReference type="Proteomes" id="UP000887159"/>
    </source>
</evidence>
<accession>A0A8X7BHN2</accession>
<comment type="caution">
    <text evidence="2">The sequence shown here is derived from an EMBL/GenBank/DDBJ whole genome shotgun (WGS) entry which is preliminary data.</text>
</comment>